<evidence type="ECO:0000256" key="1">
    <source>
        <dbReference type="SAM" id="MobiDB-lite"/>
    </source>
</evidence>
<feature type="region of interest" description="Disordered" evidence="1">
    <location>
        <begin position="1153"/>
        <end position="1178"/>
    </location>
</feature>
<comment type="caution">
    <text evidence="2">The sequence shown here is derived from an EMBL/GenBank/DDBJ whole genome shotgun (WGS) entry which is preliminary data.</text>
</comment>
<dbReference type="PANTHER" id="PTHR24149:SF16">
    <property type="entry name" value="ANKYRIN REPEAT DOMAIN-CONTAINING PROTEIN 12"/>
    <property type="match status" value="1"/>
</dbReference>
<feature type="compositionally biased region" description="Polar residues" evidence="1">
    <location>
        <begin position="26"/>
        <end position="35"/>
    </location>
</feature>
<feature type="region of interest" description="Disordered" evidence="1">
    <location>
        <begin position="804"/>
        <end position="880"/>
    </location>
</feature>
<reference evidence="2" key="1">
    <citation type="submission" date="2019-10" db="EMBL/GenBank/DDBJ databases">
        <title>Bird 10,000 Genomes (B10K) Project - Family phase.</title>
        <authorList>
            <person name="Zhang G."/>
        </authorList>
    </citation>
    <scope>NUCLEOTIDE SEQUENCE</scope>
    <source>
        <strain evidence="2">B10K-DU-012-65</strain>
        <tissue evidence="2">Muscle</tissue>
    </source>
</reference>
<gene>
    <name evidence="2" type="primary">Ankrd12_0</name>
    <name evidence="2" type="ORF">GRUAME_R01180</name>
</gene>
<sequence>DSEEAPSVNPSSVEGNVDSEAEKDSVANNSKQTVPSKAPLPSALDEYEFKDDDEDEMKKMIDDRHILRKDLRKEDETEVEKNSLFVKQEKVVFSKSFKSKKQKPSRVLYSSSESSDEEILQDKKIVSPCSISETSNSDVRVKKEYVVTNEHKQKGKVKRKVKNQSKNKENQELKQEKENARVTNIATSGLDSLDKTREEETFKKSFTPKEDSSLHLFHITAGKSPKHPCGLSEKQSTPLKQENTKTCLSPGGSEITLQSELVRYEHNADSEYLVESSSGKSCKHKEKSKHHQKDFHLEFGEKSSPKIKEEDNTSTLENSEYTLRKIDKEGKTLKKHKLRHKEREKDKHKKEQDGEKEKHKHKDNVKEVQRSVEFDREFWKENFFKSDENDDMLLNIEHESLSSDRKSKLEKAKEDKLVKERQFQKERNAKEEKEKNKKENEKFFKDEKIKDTKEEKEIRLADKEIELFCFGVKDEGASVHLIEKETDTEKQEKNLKENKEKTEKRTSTKEKDVEKIERKNGEKEKKVKHEYKTEKEKEKAEINENTEKIKEKPNFQQAERCHKENDKIKSTGTLKKLDDKERSKEKTDKKHDKEKADKDRHWAESKEKHCTERKVKQSEKEFEYTKSEKNRTKDKEKELEKKDKSKDKEISTVANSKHVQEERRCSITEGNKTVHDKVLSLKEKPKDDLLKTPDGREKDKKDKDIDRYKDRDKHKDKLHQSSLLKLKLEHEKLKPKPAPAAKDARPKEKRLVNDDLMQTSFERMLSLKDLEIEQWHRKHKEKIKQKEKERLRNRTCLELNKMKEKPKHSLAEVKSKELIRSKSSELPDVCMKEKQQKDATSNRSQSVDTRSVNVIKSSSVLDNLNRSPKSESEKAGLSSRSVSMVSVASSEDSCHTTVTTPRPVIEYDSDFMLEGSDSQMSFSQSPFLASAKSPALLEKETDGLAELPDRIKPPFANRLPPAYIRSASVEDVKLVLNECRPVVEVRRCSMPAAVSEHSKLPRVSEENNQNTLPSVQAYVSTSPKPELPCSMLERDFQSSMSGLQSNFTSSLTGAASNKQATTGTSTIKSTAQMSPSEDCNIHLEPCSQSGVTQQTKPWDVPFDRLNSLNNEFNSSGYGVPEQDTNSVIAMHNSENRTLKEQQVSEILPQHAEIKRSSSSQETASVLPSQSPCSLPIQPPLDVSKHISLPGISSQGSSFVQQQNLVQTTTSTLDTDATSTRELENAFFPSNIKKADAPIAVYSENSAQDISQSYERVNDLPTVQLEKDTPESDSSSQLNVNSYTFSKVVCKNAHSEVDSNTADTSDTGNEKAQQEKLVSVHVVDNKANIDLCELSSGMSKGITNESANKKPCAADRENVLTDDPPQYSSLSNLENSSQQITPEEVHKYSQIVKLDEEIAEDQKMEQQEVPQRITRNRANILANQGKQNPVGCAQTSEKESESSASMKARIRLTEEDDAQVHHPRKRKVSRVPQPVQVNPSLLQAKEKTQQSLAAIVDSLKLEEIQPYSSERANPYFEYLHIRKKIEEKRKLLCSVIPQAPQYYDEYVTFNGSYLLDGNPLSKICIPTITPPPSLSDPLKELFKQQEVVRMKLRLQHSIEREKLIVSNEQEVLRVHYRAARTLANQTLPFSACTVLLDAEVYNVPLDAQADDSKTSVRDRFNARQFMSWLQDVDDKFDKLKTCLLMRQQHEAAALNAVQRLEWQLKLQELDPATYKSISIYEIQEFYVPLVDVNDDFELTPI</sequence>
<feature type="non-terminal residue" evidence="2">
    <location>
        <position position="1"/>
    </location>
</feature>
<feature type="region of interest" description="Disordered" evidence="1">
    <location>
        <begin position="399"/>
        <end position="446"/>
    </location>
</feature>
<feature type="compositionally biased region" description="Basic and acidic residues" evidence="1">
    <location>
        <begin position="804"/>
        <end position="837"/>
    </location>
</feature>
<feature type="region of interest" description="Disordered" evidence="1">
    <location>
        <begin position="149"/>
        <end position="179"/>
    </location>
</feature>
<feature type="region of interest" description="Disordered" evidence="1">
    <location>
        <begin position="270"/>
        <end position="367"/>
    </location>
</feature>
<protein>
    <submittedName>
        <fullName evidence="2">ANR12 protein</fullName>
    </submittedName>
</protein>
<feature type="non-terminal residue" evidence="2">
    <location>
        <position position="1740"/>
    </location>
</feature>
<feature type="compositionally biased region" description="Basic and acidic residues" evidence="1">
    <location>
        <begin position="341"/>
        <end position="357"/>
    </location>
</feature>
<dbReference type="Proteomes" id="UP000640762">
    <property type="component" value="Unassembled WGS sequence"/>
</dbReference>
<proteinExistence type="predicted"/>
<feature type="compositionally biased region" description="Polar residues" evidence="1">
    <location>
        <begin position="838"/>
        <end position="867"/>
    </location>
</feature>
<dbReference type="EMBL" id="WEIX01003338">
    <property type="protein sequence ID" value="NWH17948.1"/>
    <property type="molecule type" value="Genomic_DNA"/>
</dbReference>
<accession>A0A850TLW8</accession>
<feature type="compositionally biased region" description="Basic and acidic residues" evidence="1">
    <location>
        <begin position="322"/>
        <end position="332"/>
    </location>
</feature>
<dbReference type="GO" id="GO:0005654">
    <property type="term" value="C:nucleoplasm"/>
    <property type="evidence" value="ECO:0007669"/>
    <property type="project" value="TreeGrafter"/>
</dbReference>
<feature type="region of interest" description="Disordered" evidence="1">
    <location>
        <begin position="1425"/>
        <end position="1446"/>
    </location>
</feature>
<evidence type="ECO:0000313" key="2">
    <source>
        <dbReference type="EMBL" id="NWH17948.1"/>
    </source>
</evidence>
<feature type="region of interest" description="Disordered" evidence="1">
    <location>
        <begin position="221"/>
        <end position="252"/>
    </location>
</feature>
<feature type="compositionally biased region" description="Basic residues" evidence="1">
    <location>
        <begin position="281"/>
        <end position="293"/>
    </location>
</feature>
<feature type="compositionally biased region" description="Basic residues" evidence="1">
    <location>
        <begin position="153"/>
        <end position="165"/>
    </location>
</feature>
<feature type="compositionally biased region" description="Basic and acidic residues" evidence="1">
    <location>
        <begin position="658"/>
        <end position="719"/>
    </location>
</feature>
<feature type="compositionally biased region" description="Acidic residues" evidence="1">
    <location>
        <begin position="45"/>
        <end position="55"/>
    </location>
</feature>
<organism evidence="2 3">
    <name type="scientific">Grus americana</name>
    <name type="common">Whooping crane</name>
    <dbReference type="NCBI Taxonomy" id="9117"/>
    <lineage>
        <taxon>Eukaryota</taxon>
        <taxon>Metazoa</taxon>
        <taxon>Chordata</taxon>
        <taxon>Craniata</taxon>
        <taxon>Vertebrata</taxon>
        <taxon>Euteleostomi</taxon>
        <taxon>Archelosauria</taxon>
        <taxon>Archosauria</taxon>
        <taxon>Dinosauria</taxon>
        <taxon>Saurischia</taxon>
        <taxon>Theropoda</taxon>
        <taxon>Coelurosauria</taxon>
        <taxon>Aves</taxon>
        <taxon>Neognathae</taxon>
        <taxon>Neoaves</taxon>
        <taxon>Gruiformes</taxon>
        <taxon>Gruidae</taxon>
        <taxon>Grus</taxon>
    </lineage>
</organism>
<feature type="region of interest" description="Disordered" evidence="1">
    <location>
        <begin position="96"/>
        <end position="121"/>
    </location>
</feature>
<feature type="region of interest" description="Disordered" evidence="1">
    <location>
        <begin position="481"/>
        <end position="752"/>
    </location>
</feature>
<feature type="compositionally biased region" description="Polar residues" evidence="1">
    <location>
        <begin position="1156"/>
        <end position="1172"/>
    </location>
</feature>
<dbReference type="InterPro" id="IPR053210">
    <property type="entry name" value="ANKRD12"/>
</dbReference>
<feature type="compositionally biased region" description="Basic and acidic residues" evidence="1">
    <location>
        <begin position="166"/>
        <end position="179"/>
    </location>
</feature>
<dbReference type="PANTHER" id="PTHR24149">
    <property type="entry name" value="ANKYRIN REPEAT DOMAIN-CONTAINING PROTEIN 12"/>
    <property type="match status" value="1"/>
</dbReference>
<feature type="region of interest" description="Disordered" evidence="1">
    <location>
        <begin position="1"/>
        <end position="57"/>
    </location>
</feature>
<feature type="compositionally biased region" description="Basic and acidic residues" evidence="1">
    <location>
        <begin position="294"/>
        <end position="311"/>
    </location>
</feature>
<name>A0A850TLW8_GRUAM</name>
<feature type="compositionally biased region" description="Polar residues" evidence="1">
    <location>
        <begin position="233"/>
        <end position="247"/>
    </location>
</feature>
<keyword evidence="3" id="KW-1185">Reference proteome</keyword>
<feature type="compositionally biased region" description="Basic and acidic residues" evidence="1">
    <location>
        <begin position="742"/>
        <end position="752"/>
    </location>
</feature>
<feature type="compositionally biased region" description="Basic and acidic residues" evidence="1">
    <location>
        <begin position="481"/>
        <end position="650"/>
    </location>
</feature>
<evidence type="ECO:0000313" key="3">
    <source>
        <dbReference type="Proteomes" id="UP000640762"/>
    </source>
</evidence>